<evidence type="ECO:0000313" key="1">
    <source>
        <dbReference type="EMBL" id="QIN97000.1"/>
    </source>
</evidence>
<sequence length="30" mass="3511">MLKDMIFRFGWLLIAIPSLAYLTHTYGCVH</sequence>
<dbReference type="GeneID" id="77946878"/>
<dbReference type="EMBL" id="MT162467">
    <property type="protein sequence ID" value="QIN97000.1"/>
    <property type="molecule type" value="Genomic_DNA"/>
</dbReference>
<dbReference type="RefSeq" id="YP_010670668.1">
    <property type="nucleotide sequence ID" value="NC_070965.1"/>
</dbReference>
<protein>
    <submittedName>
        <fullName evidence="1">Uncharacterized protein</fullName>
    </submittedName>
</protein>
<proteinExistence type="predicted"/>
<keyword evidence="2" id="KW-1185">Reference proteome</keyword>
<name>A0A6G8R759_9CAUD</name>
<reference evidence="1 2" key="1">
    <citation type="submission" date="2020-03" db="EMBL/GenBank/DDBJ databases">
        <title>The Isolation and Genome Sequence of a Novel Cyanophage S-H34 from the Huanghai Sea, China.</title>
        <authorList>
            <person name="Jiang T."/>
        </authorList>
    </citation>
    <scope>NUCLEOTIDE SEQUENCE [LARGE SCALE GENOMIC DNA]</scope>
</reference>
<organism evidence="1 2">
    <name type="scientific">Synechococcus phage S-H34</name>
    <dbReference type="NCBI Taxonomy" id="2718942"/>
    <lineage>
        <taxon>Viruses</taxon>
        <taxon>Duplodnaviria</taxon>
        <taxon>Heunggongvirae</taxon>
        <taxon>Uroviricota</taxon>
        <taxon>Caudoviricetes</taxon>
        <taxon>Pantevenvirales</taxon>
        <taxon>Kyanoviridae</taxon>
        <taxon>Makaravirus</taxon>
        <taxon>Makaravirus thirtyfour</taxon>
    </lineage>
</organism>
<dbReference type="Proteomes" id="UP000501900">
    <property type="component" value="Genome"/>
</dbReference>
<dbReference type="KEGG" id="vg:77946878"/>
<accession>A0A6G8R759</accession>
<evidence type="ECO:0000313" key="2">
    <source>
        <dbReference type="Proteomes" id="UP000501900"/>
    </source>
</evidence>